<feature type="compositionally biased region" description="Basic and acidic residues" evidence="8">
    <location>
        <begin position="534"/>
        <end position="543"/>
    </location>
</feature>
<evidence type="ECO:0000256" key="8">
    <source>
        <dbReference type="SAM" id="MobiDB-lite"/>
    </source>
</evidence>
<reference evidence="11" key="1">
    <citation type="submission" date="2022-07" db="EMBL/GenBank/DDBJ databases">
        <title>Fungi with potential for degradation of polypropylene.</title>
        <authorList>
            <person name="Gostincar C."/>
        </authorList>
    </citation>
    <scope>NUCLEOTIDE SEQUENCE</scope>
    <source>
        <strain evidence="11">EXF-13308</strain>
    </source>
</reference>
<evidence type="ECO:0000256" key="6">
    <source>
        <dbReference type="ARBA" id="ARBA00023157"/>
    </source>
</evidence>
<comment type="caution">
    <text evidence="11">The sequence shown here is derived from an EMBL/GenBank/DDBJ whole genome shotgun (WGS) entry which is preliminary data.</text>
</comment>
<dbReference type="InterPro" id="IPR012913">
    <property type="entry name" value="OS9-like_dom"/>
</dbReference>
<dbReference type="GO" id="GO:0005788">
    <property type="term" value="C:endoplasmic reticulum lumen"/>
    <property type="evidence" value="ECO:0007669"/>
    <property type="project" value="UniProtKB-UniRule"/>
</dbReference>
<evidence type="ECO:0000256" key="3">
    <source>
        <dbReference type="ARBA" id="ARBA00022729"/>
    </source>
</evidence>
<gene>
    <name evidence="11" type="ORF">NKR23_g6676</name>
</gene>
<keyword evidence="7" id="KW-0472">Membrane</keyword>
<dbReference type="Pfam" id="PF07915">
    <property type="entry name" value="PRKCSH"/>
    <property type="match status" value="1"/>
</dbReference>
<evidence type="ECO:0000256" key="4">
    <source>
        <dbReference type="ARBA" id="ARBA00022734"/>
    </source>
</evidence>
<keyword evidence="5 7" id="KW-0256">Endoplasmic reticulum</keyword>
<dbReference type="SUPFAM" id="SSF50911">
    <property type="entry name" value="Mannose 6-phosphate receptor domain"/>
    <property type="match status" value="1"/>
</dbReference>
<keyword evidence="4 7" id="KW-0430">Lectin</keyword>
<accession>A0AA38RKI0</accession>
<evidence type="ECO:0000259" key="10">
    <source>
        <dbReference type="PROSITE" id="PS51914"/>
    </source>
</evidence>
<dbReference type="InterPro" id="IPR045149">
    <property type="entry name" value="OS-9-like"/>
</dbReference>
<feature type="region of interest" description="Disordered" evidence="8">
    <location>
        <begin position="191"/>
        <end position="258"/>
    </location>
</feature>
<feature type="compositionally biased region" description="Basic and acidic residues" evidence="8">
    <location>
        <begin position="551"/>
        <end position="560"/>
    </location>
</feature>
<dbReference type="InterPro" id="IPR044865">
    <property type="entry name" value="MRH_dom"/>
</dbReference>
<dbReference type="GO" id="GO:0030246">
    <property type="term" value="F:carbohydrate binding"/>
    <property type="evidence" value="ECO:0007669"/>
    <property type="project" value="UniProtKB-UniRule"/>
</dbReference>
<evidence type="ECO:0000256" key="9">
    <source>
        <dbReference type="SAM" id="SignalP"/>
    </source>
</evidence>
<organism evidence="11 12">
    <name type="scientific">Pleurostoma richardsiae</name>
    <dbReference type="NCBI Taxonomy" id="41990"/>
    <lineage>
        <taxon>Eukaryota</taxon>
        <taxon>Fungi</taxon>
        <taxon>Dikarya</taxon>
        <taxon>Ascomycota</taxon>
        <taxon>Pezizomycotina</taxon>
        <taxon>Sordariomycetes</taxon>
        <taxon>Sordariomycetidae</taxon>
        <taxon>Calosphaeriales</taxon>
        <taxon>Pleurostomataceae</taxon>
        <taxon>Pleurostoma</taxon>
    </lineage>
</organism>
<dbReference type="PROSITE" id="PS51914">
    <property type="entry name" value="MRH"/>
    <property type="match status" value="1"/>
</dbReference>
<dbReference type="PANTHER" id="PTHR15414">
    <property type="entry name" value="OS-9-RELATED"/>
    <property type="match status" value="1"/>
</dbReference>
<feature type="region of interest" description="Disordered" evidence="8">
    <location>
        <begin position="361"/>
        <end position="408"/>
    </location>
</feature>
<feature type="region of interest" description="Disordered" evidence="8">
    <location>
        <begin position="513"/>
        <end position="560"/>
    </location>
</feature>
<keyword evidence="6" id="KW-1015">Disulfide bond</keyword>
<feature type="chain" id="PRO_5041321998" description="Endoplasmic reticulum lectin" evidence="9">
    <location>
        <begin position="18"/>
        <end position="560"/>
    </location>
</feature>
<evidence type="ECO:0000256" key="1">
    <source>
        <dbReference type="ARBA" id="ARBA00004367"/>
    </source>
</evidence>
<comment type="subcellular location">
    <subcellularLocation>
        <location evidence="1 7">Endoplasmic reticulum membrane</location>
        <topology evidence="1 7">Peripheral membrane protein</topology>
        <orientation evidence="1 7">Lumenal side</orientation>
    </subcellularLocation>
</comment>
<dbReference type="GO" id="GO:0030970">
    <property type="term" value="P:retrograde protein transport, ER to cytosol"/>
    <property type="evidence" value="ECO:0007669"/>
    <property type="project" value="TreeGrafter"/>
</dbReference>
<sequence length="560" mass="60494">MRHLILVLLASLRLCRARQPGFSIHDDVLAYPQFEVIFSESYISELDARALVEAASSPEPTYSGDISSTPTADLTSQIRESAAADGPSAGSTTEDGMPEISEEYEIMNIPPSRYLCSLPVLAPPPAPNQTATELAKAEEARELSRASARGWELMSGLNDQCLFYMSGWWSYKFCYNKDIVQFHALPAGVKGGPPVKDPNSQEYILGQTPHHRTRPNQRQGGGGAGTQAADGKQHPIQQQAGEPPATRPPPNTELQVKGDQRYLVQRLEGGTICDLTGRERTIEVQYHCNPGSEYDRIGWIKEVTTCTYLMLVQTPRLCEDVAFLPPKETRAHPISCRPIVSSEEEAAALRQRKMLEAEAAGVAEAKKQQQQQEADDSAAKQTAGEEQKPAGVGMDRSEARKPSNPKRFEGMAIGGVVVGGGQYTLGQAGQPAPQLRPPRNFVAGKMPGSPLVETLAQAQSKAEGGGVEALSGEELEKLNLNPEAIEDLKRELQRMAGDRGWKLEVVEVPGEVPEIRGIVETGEDEDGPGGDGDGGGKDAKEAEGQGGGEGSEEKFFKKEL</sequence>
<dbReference type="Gene3D" id="2.70.130.10">
    <property type="entry name" value="Mannose-6-phosphate receptor binding domain"/>
    <property type="match status" value="1"/>
</dbReference>
<evidence type="ECO:0000256" key="5">
    <source>
        <dbReference type="ARBA" id="ARBA00022824"/>
    </source>
</evidence>
<dbReference type="GO" id="GO:0030968">
    <property type="term" value="P:endoplasmic reticulum unfolded protein response"/>
    <property type="evidence" value="ECO:0007669"/>
    <property type="project" value="UniProtKB-UniRule"/>
</dbReference>
<evidence type="ECO:0000313" key="12">
    <source>
        <dbReference type="Proteomes" id="UP001174694"/>
    </source>
</evidence>
<feature type="compositionally biased region" description="Basic and acidic residues" evidence="8">
    <location>
        <begin position="395"/>
        <end position="408"/>
    </location>
</feature>
<evidence type="ECO:0000313" key="11">
    <source>
        <dbReference type="EMBL" id="KAJ9143411.1"/>
    </source>
</evidence>
<evidence type="ECO:0000256" key="2">
    <source>
        <dbReference type="ARBA" id="ARBA00009918"/>
    </source>
</evidence>
<protein>
    <recommendedName>
        <fullName evidence="7">Endoplasmic reticulum lectin</fullName>
    </recommendedName>
    <alternativeName>
        <fullName evidence="7">Protein OS-9 homolog</fullName>
    </alternativeName>
</protein>
<dbReference type="GO" id="GO:0005789">
    <property type="term" value="C:endoplasmic reticulum membrane"/>
    <property type="evidence" value="ECO:0007669"/>
    <property type="project" value="UniProtKB-SubCell"/>
</dbReference>
<name>A0AA38RKI0_9PEZI</name>
<evidence type="ECO:0000256" key="7">
    <source>
        <dbReference type="RuleBase" id="RU369099"/>
    </source>
</evidence>
<dbReference type="Proteomes" id="UP001174694">
    <property type="component" value="Unassembled WGS sequence"/>
</dbReference>
<dbReference type="InterPro" id="IPR009011">
    <property type="entry name" value="Man6P_isomerase_rcpt-bd_dom_sf"/>
</dbReference>
<dbReference type="PANTHER" id="PTHR15414:SF0">
    <property type="entry name" value="ENDOPLASMIC RETICULUM LECTIN 1"/>
    <property type="match status" value="1"/>
</dbReference>
<dbReference type="EMBL" id="JANBVO010000019">
    <property type="protein sequence ID" value="KAJ9143411.1"/>
    <property type="molecule type" value="Genomic_DNA"/>
</dbReference>
<feature type="compositionally biased region" description="Low complexity" evidence="8">
    <location>
        <begin position="361"/>
        <end position="372"/>
    </location>
</feature>
<keyword evidence="3 9" id="KW-0732">Signal</keyword>
<feature type="signal peptide" evidence="9">
    <location>
        <begin position="1"/>
        <end position="17"/>
    </location>
</feature>
<dbReference type="AlphaFoldDB" id="A0AA38RKI0"/>
<proteinExistence type="inferred from homology"/>
<comment type="similarity">
    <text evidence="2 7">Belongs to the OS-9 family.</text>
</comment>
<feature type="domain" description="MRH" evidence="10">
    <location>
        <begin position="159"/>
        <end position="320"/>
    </location>
</feature>
<comment type="function">
    <text evidence="7">Lectin involved in the quality control of the secretory pathway. As a member of the endoplasmic reticulum-associated degradation lumenal (ERAD-L) surveillance system, targets misfolded endoplasmic reticulum lumenal glycoproteins for degradation.</text>
</comment>
<keyword evidence="12" id="KW-1185">Reference proteome</keyword>